<proteinExistence type="inferred from homology"/>
<organism evidence="2 3">
    <name type="scientific">Pedobacter psychrophilus</name>
    <dbReference type="NCBI Taxonomy" id="1826909"/>
    <lineage>
        <taxon>Bacteria</taxon>
        <taxon>Pseudomonadati</taxon>
        <taxon>Bacteroidota</taxon>
        <taxon>Sphingobacteriia</taxon>
        <taxon>Sphingobacteriales</taxon>
        <taxon>Sphingobacteriaceae</taxon>
        <taxon>Pedobacter</taxon>
    </lineage>
</organism>
<dbReference type="OrthoDB" id="9807486at2"/>
<dbReference type="InterPro" id="IPR003774">
    <property type="entry name" value="AlgH-like"/>
</dbReference>
<keyword evidence="3" id="KW-1185">Reference proteome</keyword>
<dbReference type="Proteomes" id="UP000078459">
    <property type="component" value="Unassembled WGS sequence"/>
</dbReference>
<dbReference type="GO" id="GO:0005829">
    <property type="term" value="C:cytosol"/>
    <property type="evidence" value="ECO:0007669"/>
    <property type="project" value="TreeGrafter"/>
</dbReference>
<dbReference type="SUPFAM" id="SSF143456">
    <property type="entry name" value="VC0467-like"/>
    <property type="match status" value="1"/>
</dbReference>
<evidence type="ECO:0000313" key="2">
    <source>
        <dbReference type="EMBL" id="OAQ39861.1"/>
    </source>
</evidence>
<dbReference type="Gene3D" id="3.40.1740.10">
    <property type="entry name" value="VC0467-like"/>
    <property type="match status" value="1"/>
</dbReference>
<dbReference type="RefSeq" id="WP_068822476.1">
    <property type="nucleotide sequence ID" value="NZ_LWHJ01000027.1"/>
</dbReference>
<comment type="similarity">
    <text evidence="1">Belongs to the UPF0301 (AlgH) family.</text>
</comment>
<dbReference type="Pfam" id="PF02622">
    <property type="entry name" value="DUF179"/>
    <property type="match status" value="1"/>
</dbReference>
<gene>
    <name evidence="2" type="ORF">A5893_09840</name>
</gene>
<accession>A0A179DFR5</accession>
<evidence type="ECO:0008006" key="4">
    <source>
        <dbReference type="Google" id="ProtNLM"/>
    </source>
</evidence>
<sequence length="187" mass="21285">MLTKDIPTKGSLLISEPFMSDPNFKRSVVLITEHSLEGSVGYILNQKSDYLLKDVIPDCWDANFQVYYGGPVATDTLHFIHNCPDKIPNGQDLGNGLFWGGDFEPLKIQINNYNIKDSEIKFFIGYSGWSKDQLDDELALNSWMVSKKYNSDMIFDEESYNLWKEAVANMGIKYAHIVNFPEDPGLN</sequence>
<comment type="caution">
    <text evidence="2">The sequence shown here is derived from an EMBL/GenBank/DDBJ whole genome shotgun (WGS) entry which is preliminary data.</text>
</comment>
<dbReference type="PANTHER" id="PTHR30327">
    <property type="entry name" value="UNCHARACTERIZED PROTEIN YQGE"/>
    <property type="match status" value="1"/>
</dbReference>
<dbReference type="AlphaFoldDB" id="A0A179DFR5"/>
<evidence type="ECO:0000256" key="1">
    <source>
        <dbReference type="ARBA" id="ARBA00009600"/>
    </source>
</evidence>
<reference evidence="2 3" key="1">
    <citation type="submission" date="2016-04" db="EMBL/GenBank/DDBJ databases">
        <authorList>
            <person name="Evans L.H."/>
            <person name="Alamgir A."/>
            <person name="Owens N."/>
            <person name="Weber N.D."/>
            <person name="Virtaneva K."/>
            <person name="Barbian K."/>
            <person name="Babar A."/>
            <person name="Rosenke K."/>
        </authorList>
    </citation>
    <scope>NUCLEOTIDE SEQUENCE [LARGE SCALE GENOMIC DNA]</scope>
    <source>
        <strain evidence="2 3">CCM 8644</strain>
    </source>
</reference>
<reference evidence="2 3" key="2">
    <citation type="submission" date="2016-06" db="EMBL/GenBank/DDBJ databases">
        <title>Pedobacter psychrophilus sp. nov., isolated from Antarctic fragmentary rock.</title>
        <authorList>
            <person name="Svec P."/>
        </authorList>
    </citation>
    <scope>NUCLEOTIDE SEQUENCE [LARGE SCALE GENOMIC DNA]</scope>
    <source>
        <strain evidence="2 3">CCM 8644</strain>
    </source>
</reference>
<protein>
    <recommendedName>
        <fullName evidence="4">Transcriptional regulator</fullName>
    </recommendedName>
</protein>
<dbReference type="PANTHER" id="PTHR30327:SF1">
    <property type="entry name" value="UPF0301 PROTEIN YQGE"/>
    <property type="match status" value="1"/>
</dbReference>
<evidence type="ECO:0000313" key="3">
    <source>
        <dbReference type="Proteomes" id="UP000078459"/>
    </source>
</evidence>
<dbReference type="STRING" id="1826909.A5893_09840"/>
<name>A0A179DFR5_9SPHI</name>
<dbReference type="EMBL" id="LWHJ01000027">
    <property type="protein sequence ID" value="OAQ39861.1"/>
    <property type="molecule type" value="Genomic_DNA"/>
</dbReference>